<dbReference type="Proteomes" id="UP000676336">
    <property type="component" value="Unassembled WGS sequence"/>
</dbReference>
<dbReference type="EMBL" id="CAJOBI010166098">
    <property type="protein sequence ID" value="CAF4870257.1"/>
    <property type="molecule type" value="Genomic_DNA"/>
</dbReference>
<sequence>MPIRAAADKLKRELEDFGFPPKFPIDTNEENE</sequence>
<proteinExistence type="predicted"/>
<protein>
    <submittedName>
        <fullName evidence="2">Uncharacterized protein</fullName>
    </submittedName>
</protein>
<dbReference type="EMBL" id="CAJOBH010139947">
    <property type="protein sequence ID" value="CAF4800029.1"/>
    <property type="molecule type" value="Genomic_DNA"/>
</dbReference>
<evidence type="ECO:0000313" key="6">
    <source>
        <dbReference type="EMBL" id="CAF4870257.1"/>
    </source>
</evidence>
<dbReference type="EMBL" id="CAJOBI010128318">
    <property type="protein sequence ID" value="CAF4712170.1"/>
    <property type="molecule type" value="Genomic_DNA"/>
</dbReference>
<dbReference type="EMBL" id="CAJOBJ010150182">
    <property type="protein sequence ID" value="CAF4802438.1"/>
    <property type="molecule type" value="Genomic_DNA"/>
</dbReference>
<reference evidence="2" key="1">
    <citation type="submission" date="2021-02" db="EMBL/GenBank/DDBJ databases">
        <authorList>
            <person name="Nowell W R."/>
        </authorList>
    </citation>
    <scope>NUCLEOTIDE SEQUENCE</scope>
</reference>
<feature type="non-terminal residue" evidence="2">
    <location>
        <position position="1"/>
    </location>
</feature>
<accession>A0A8S3ANM2</accession>
<dbReference type="AlphaFoldDB" id="A0A8S3ANM2"/>
<dbReference type="Proteomes" id="UP000681720">
    <property type="component" value="Unassembled WGS sequence"/>
</dbReference>
<evidence type="ECO:0000313" key="7">
    <source>
        <dbReference type="Proteomes" id="UP000681967"/>
    </source>
</evidence>
<evidence type="ECO:0000313" key="4">
    <source>
        <dbReference type="EMBL" id="CAF4802438.1"/>
    </source>
</evidence>
<comment type="caution">
    <text evidence="2">The sequence shown here is derived from an EMBL/GenBank/DDBJ whole genome shotgun (WGS) entry which is preliminary data.</text>
</comment>
<dbReference type="EMBL" id="CAJOBH010126597">
    <property type="protein sequence ID" value="CAF4737501.1"/>
    <property type="molecule type" value="Genomic_DNA"/>
</dbReference>
<evidence type="ECO:0000313" key="1">
    <source>
        <dbReference type="EMBL" id="CAF4712170.1"/>
    </source>
</evidence>
<evidence type="ECO:0000313" key="5">
    <source>
        <dbReference type="EMBL" id="CAF4840559.1"/>
    </source>
</evidence>
<dbReference type="EMBL" id="CAJOBJ010159616">
    <property type="protein sequence ID" value="CAF4840559.1"/>
    <property type="molecule type" value="Genomic_DNA"/>
</dbReference>
<name>A0A8S3ANM2_9BILA</name>
<dbReference type="Proteomes" id="UP000681967">
    <property type="component" value="Unassembled WGS sequence"/>
</dbReference>
<gene>
    <name evidence="2" type="ORF">BYL167_LOCUS45542</name>
    <name evidence="3" type="ORF">BYL167_LOCUS48102</name>
    <name evidence="4" type="ORF">GIL414_LOCUS47222</name>
    <name evidence="5" type="ORF">GIL414_LOCUS48896</name>
    <name evidence="1" type="ORF">SMN809_LOCUS43490</name>
    <name evidence="6" type="ORF">SMN809_LOCUS50303</name>
</gene>
<evidence type="ECO:0000313" key="3">
    <source>
        <dbReference type="EMBL" id="CAF4800029.1"/>
    </source>
</evidence>
<evidence type="ECO:0000313" key="2">
    <source>
        <dbReference type="EMBL" id="CAF4737501.1"/>
    </source>
</evidence>
<organism evidence="2 7">
    <name type="scientific">Rotaria magnacalcarata</name>
    <dbReference type="NCBI Taxonomy" id="392030"/>
    <lineage>
        <taxon>Eukaryota</taxon>
        <taxon>Metazoa</taxon>
        <taxon>Spiralia</taxon>
        <taxon>Gnathifera</taxon>
        <taxon>Rotifera</taxon>
        <taxon>Eurotatoria</taxon>
        <taxon>Bdelloidea</taxon>
        <taxon>Philodinida</taxon>
        <taxon>Philodinidae</taxon>
        <taxon>Rotaria</taxon>
    </lineage>
</organism>